<comment type="caution">
    <text evidence="1">The sequence shown here is derived from an EMBL/GenBank/DDBJ whole genome shotgun (WGS) entry which is preliminary data.</text>
</comment>
<evidence type="ECO:0000313" key="1">
    <source>
        <dbReference type="EMBL" id="GFY24791.1"/>
    </source>
</evidence>
<dbReference type="Proteomes" id="UP000887159">
    <property type="component" value="Unassembled WGS sequence"/>
</dbReference>
<protein>
    <submittedName>
        <fullName evidence="1">Uncharacterized protein</fullName>
    </submittedName>
</protein>
<gene>
    <name evidence="1" type="ORF">TNCV_2689821</name>
</gene>
<dbReference type="AlphaFoldDB" id="A0A8X6VYS4"/>
<sequence length="93" mass="10248">MNRCPDQVVSLKRDPQQDCPTPPPIPEIFTCLIRFEAPERNSTSLGLTFSKTDDGTTISSSFHFPSVPLQKALSGSGLLKRNHSSHLPLIKIC</sequence>
<evidence type="ECO:0000313" key="2">
    <source>
        <dbReference type="Proteomes" id="UP000887159"/>
    </source>
</evidence>
<accession>A0A8X6VYS4</accession>
<organism evidence="1 2">
    <name type="scientific">Trichonephila clavipes</name>
    <name type="common">Golden silk orbweaver</name>
    <name type="synonym">Nephila clavipes</name>
    <dbReference type="NCBI Taxonomy" id="2585209"/>
    <lineage>
        <taxon>Eukaryota</taxon>
        <taxon>Metazoa</taxon>
        <taxon>Ecdysozoa</taxon>
        <taxon>Arthropoda</taxon>
        <taxon>Chelicerata</taxon>
        <taxon>Arachnida</taxon>
        <taxon>Araneae</taxon>
        <taxon>Araneomorphae</taxon>
        <taxon>Entelegynae</taxon>
        <taxon>Araneoidea</taxon>
        <taxon>Nephilidae</taxon>
        <taxon>Trichonephila</taxon>
    </lineage>
</organism>
<proteinExistence type="predicted"/>
<keyword evidence="2" id="KW-1185">Reference proteome</keyword>
<name>A0A8X6VYS4_TRICX</name>
<dbReference type="EMBL" id="BMAU01021370">
    <property type="protein sequence ID" value="GFY24791.1"/>
    <property type="molecule type" value="Genomic_DNA"/>
</dbReference>
<reference evidence="1" key="1">
    <citation type="submission" date="2020-08" db="EMBL/GenBank/DDBJ databases">
        <title>Multicomponent nature underlies the extraordinary mechanical properties of spider dragline silk.</title>
        <authorList>
            <person name="Kono N."/>
            <person name="Nakamura H."/>
            <person name="Mori M."/>
            <person name="Yoshida Y."/>
            <person name="Ohtoshi R."/>
            <person name="Malay A.D."/>
            <person name="Moran D.A.P."/>
            <person name="Tomita M."/>
            <person name="Numata K."/>
            <person name="Arakawa K."/>
        </authorList>
    </citation>
    <scope>NUCLEOTIDE SEQUENCE</scope>
</reference>